<dbReference type="InterPro" id="IPR002818">
    <property type="entry name" value="DJ-1/PfpI"/>
</dbReference>
<keyword evidence="2" id="KW-0456">Lyase</keyword>
<dbReference type="PANTHER" id="PTHR43130:SF14">
    <property type="entry name" value="DJ-1_PFPI DOMAIN-CONTAINING PROTEIN"/>
    <property type="match status" value="1"/>
</dbReference>
<comment type="caution">
    <text evidence="2">The sequence shown here is derived from an EMBL/GenBank/DDBJ whole genome shotgun (WGS) entry which is preliminary data.</text>
</comment>
<evidence type="ECO:0000313" key="2">
    <source>
        <dbReference type="EMBL" id="MDT8900002.1"/>
    </source>
</evidence>
<keyword evidence="3" id="KW-1185">Reference proteome</keyword>
<organism evidence="2 3">
    <name type="scientific">Anaeroselena agilis</name>
    <dbReference type="NCBI Taxonomy" id="3063788"/>
    <lineage>
        <taxon>Bacteria</taxon>
        <taxon>Bacillati</taxon>
        <taxon>Bacillota</taxon>
        <taxon>Negativicutes</taxon>
        <taxon>Acetonemataceae</taxon>
        <taxon>Anaeroselena</taxon>
    </lineage>
</organism>
<reference evidence="2 3" key="1">
    <citation type="submission" date="2023-07" db="EMBL/GenBank/DDBJ databases">
        <title>The novel representative of Negativicutes class, Anaeroselena agilis gen. nov. sp. nov.</title>
        <authorList>
            <person name="Prokofeva M.I."/>
            <person name="Elcheninov A.G."/>
            <person name="Klyukina A."/>
            <person name="Kublanov I.V."/>
            <person name="Frolov E.N."/>
            <person name="Podosokorskaya O.A."/>
        </authorList>
    </citation>
    <scope>NUCLEOTIDE SEQUENCE [LARGE SCALE GENOMIC DNA]</scope>
    <source>
        <strain evidence="2 3">4137-cl</strain>
    </source>
</reference>
<dbReference type="EMBL" id="JAUOZS010000001">
    <property type="protein sequence ID" value="MDT8900002.1"/>
    <property type="molecule type" value="Genomic_DNA"/>
</dbReference>
<name>A0ABU3NV28_9FIRM</name>
<dbReference type="RefSeq" id="WP_413778564.1">
    <property type="nucleotide sequence ID" value="NZ_JAUOZS010000001.1"/>
</dbReference>
<feature type="domain" description="DJ-1/PfpI" evidence="1">
    <location>
        <begin position="4"/>
        <end position="172"/>
    </location>
</feature>
<dbReference type="GO" id="GO:0016829">
    <property type="term" value="F:lyase activity"/>
    <property type="evidence" value="ECO:0007669"/>
    <property type="project" value="UniProtKB-KW"/>
</dbReference>
<sequence length="195" mass="21154">MNNVGIFLFNDMELLDFAGPYEVFSVTAELNDYKLFKVFTVSEGGAAVKSVNGLTVLPDYGFDSHPPVDILVVPGGVGTRAEIAKPAVLEWVAATNRNAIITMSVCSGARVLGVLGLLDRLEATTHHQVIGHLAELAPRAIIRADERFVDNGKIMTAGGISAGIDLSFHIVTKLYGKDIADKTVRYMEYGDWRSR</sequence>
<dbReference type="EC" id="4.2.1.-" evidence="2"/>
<dbReference type="CDD" id="cd03139">
    <property type="entry name" value="GATase1_PfpI_2"/>
    <property type="match status" value="1"/>
</dbReference>
<evidence type="ECO:0000259" key="1">
    <source>
        <dbReference type="Pfam" id="PF01965"/>
    </source>
</evidence>
<dbReference type="Gene3D" id="3.40.50.880">
    <property type="match status" value="1"/>
</dbReference>
<protein>
    <submittedName>
        <fullName evidence="2">DJ-1/PfpI family protein</fullName>
        <ecNumber evidence="2">4.2.1.-</ecNumber>
    </submittedName>
</protein>
<proteinExistence type="predicted"/>
<dbReference type="InterPro" id="IPR029062">
    <property type="entry name" value="Class_I_gatase-like"/>
</dbReference>
<dbReference type="Pfam" id="PF01965">
    <property type="entry name" value="DJ-1_PfpI"/>
    <property type="match status" value="1"/>
</dbReference>
<dbReference type="Proteomes" id="UP001254848">
    <property type="component" value="Unassembled WGS sequence"/>
</dbReference>
<accession>A0ABU3NV28</accession>
<evidence type="ECO:0000313" key="3">
    <source>
        <dbReference type="Proteomes" id="UP001254848"/>
    </source>
</evidence>
<dbReference type="InterPro" id="IPR052158">
    <property type="entry name" value="INH-QAR"/>
</dbReference>
<dbReference type="PANTHER" id="PTHR43130">
    <property type="entry name" value="ARAC-FAMILY TRANSCRIPTIONAL REGULATOR"/>
    <property type="match status" value="1"/>
</dbReference>
<gene>
    <name evidence="2" type="ORF">Q4T40_01975</name>
</gene>
<dbReference type="SUPFAM" id="SSF52317">
    <property type="entry name" value="Class I glutamine amidotransferase-like"/>
    <property type="match status" value="1"/>
</dbReference>